<dbReference type="InterPro" id="IPR003834">
    <property type="entry name" value="Cyt_c_assmbl_TM_dom"/>
</dbReference>
<gene>
    <name evidence="9" type="ORF">HY730_01535</name>
</gene>
<feature type="transmembrane region" description="Helical" evidence="7">
    <location>
        <begin position="172"/>
        <end position="194"/>
    </location>
</feature>
<comment type="similarity">
    <text evidence="2">Belongs to the DsbD family.</text>
</comment>
<dbReference type="GO" id="GO:0017004">
    <property type="term" value="P:cytochrome complex assembly"/>
    <property type="evidence" value="ECO:0007669"/>
    <property type="project" value="UniProtKB-KW"/>
</dbReference>
<feature type="domain" description="Cytochrome C biogenesis protein transmembrane" evidence="8">
    <location>
        <begin position="6"/>
        <end position="223"/>
    </location>
</feature>
<feature type="transmembrane region" description="Helical" evidence="7">
    <location>
        <begin position="6"/>
        <end position="33"/>
    </location>
</feature>
<dbReference type="Proteomes" id="UP000772181">
    <property type="component" value="Unassembled WGS sequence"/>
</dbReference>
<proteinExistence type="inferred from homology"/>
<evidence type="ECO:0000256" key="7">
    <source>
        <dbReference type="SAM" id="Phobius"/>
    </source>
</evidence>
<feature type="transmembrane region" description="Helical" evidence="7">
    <location>
        <begin position="129"/>
        <end position="152"/>
    </location>
</feature>
<evidence type="ECO:0000256" key="5">
    <source>
        <dbReference type="ARBA" id="ARBA00022989"/>
    </source>
</evidence>
<accession>A0A933GJK1</accession>
<feature type="transmembrane region" description="Helical" evidence="7">
    <location>
        <begin position="89"/>
        <end position="109"/>
    </location>
</feature>
<comment type="subcellular location">
    <subcellularLocation>
        <location evidence="1">Membrane</location>
        <topology evidence="1">Multi-pass membrane protein</topology>
    </subcellularLocation>
</comment>
<dbReference type="GO" id="GO:0016020">
    <property type="term" value="C:membrane"/>
    <property type="evidence" value="ECO:0007669"/>
    <property type="project" value="UniProtKB-SubCell"/>
</dbReference>
<reference evidence="9" key="1">
    <citation type="submission" date="2020-07" db="EMBL/GenBank/DDBJ databases">
        <title>Huge and variable diversity of episymbiotic CPR bacteria and DPANN archaea in groundwater ecosystems.</title>
        <authorList>
            <person name="He C.Y."/>
            <person name="Keren R."/>
            <person name="Whittaker M."/>
            <person name="Farag I.F."/>
            <person name="Doudna J."/>
            <person name="Cate J.H.D."/>
            <person name="Banfield J.F."/>
        </authorList>
    </citation>
    <scope>NUCLEOTIDE SEQUENCE</scope>
    <source>
        <strain evidence="9">NC_groundwater_1482_Ag_S-0.65um_47_24</strain>
    </source>
</reference>
<feature type="transmembrane region" description="Helical" evidence="7">
    <location>
        <begin position="206"/>
        <end position="224"/>
    </location>
</feature>
<dbReference type="Pfam" id="PF02683">
    <property type="entry name" value="DsbD_TM"/>
    <property type="match status" value="1"/>
</dbReference>
<evidence type="ECO:0000313" key="10">
    <source>
        <dbReference type="Proteomes" id="UP000772181"/>
    </source>
</evidence>
<keyword evidence="5 7" id="KW-1133">Transmembrane helix</keyword>
<evidence type="ECO:0000313" key="9">
    <source>
        <dbReference type="EMBL" id="MBI4595042.1"/>
    </source>
</evidence>
<evidence type="ECO:0000256" key="1">
    <source>
        <dbReference type="ARBA" id="ARBA00004141"/>
    </source>
</evidence>
<keyword evidence="6 7" id="KW-0472">Membrane</keyword>
<dbReference type="AlphaFoldDB" id="A0A933GJK1"/>
<sequence>MQDISLLAAFAAGVVSFVSPCVLPLVPGYLSFISGVSLDDLRVQDKKTEVMKTAVISSMLFGLGFTVVFVGMGATASIFGQFLLSKISLFNRIAGVLVIIFGLHTLGIIKLKFLMLEKRFHYHNRPAGLFGSAFVIGLSFAFGWTPCLGPILAGILTLASSQETVLGGVKLLFVYSLGLGLPFLLAAIAINYFFTVFNKVKKHFRMIEVVSGLLLIGVGLLLFTDNLQKLAGFFTKLGLPSF</sequence>
<evidence type="ECO:0000259" key="8">
    <source>
        <dbReference type="Pfam" id="PF02683"/>
    </source>
</evidence>
<evidence type="ECO:0000256" key="2">
    <source>
        <dbReference type="ARBA" id="ARBA00006143"/>
    </source>
</evidence>
<dbReference type="InterPro" id="IPR051790">
    <property type="entry name" value="Cytochrome_c-biogenesis_DsbD"/>
</dbReference>
<protein>
    <submittedName>
        <fullName evidence="9">Cytochrome c biogenesis protein CcdA</fullName>
    </submittedName>
</protein>
<evidence type="ECO:0000256" key="4">
    <source>
        <dbReference type="ARBA" id="ARBA00022748"/>
    </source>
</evidence>
<dbReference type="PANTHER" id="PTHR31272:SF4">
    <property type="entry name" value="CYTOCHROME C-TYPE BIOGENESIS PROTEIN HI_1454-RELATED"/>
    <property type="match status" value="1"/>
</dbReference>
<dbReference type="PANTHER" id="PTHR31272">
    <property type="entry name" value="CYTOCHROME C-TYPE BIOGENESIS PROTEIN HI_1454-RELATED"/>
    <property type="match status" value="1"/>
</dbReference>
<feature type="transmembrane region" description="Helical" evidence="7">
    <location>
        <begin position="54"/>
        <end position="83"/>
    </location>
</feature>
<keyword evidence="3 7" id="KW-0812">Transmembrane</keyword>
<dbReference type="EMBL" id="JACQWF010000071">
    <property type="protein sequence ID" value="MBI4595042.1"/>
    <property type="molecule type" value="Genomic_DNA"/>
</dbReference>
<organism evidence="9 10">
    <name type="scientific">Tectimicrobiota bacterium</name>
    <dbReference type="NCBI Taxonomy" id="2528274"/>
    <lineage>
        <taxon>Bacteria</taxon>
        <taxon>Pseudomonadati</taxon>
        <taxon>Nitrospinota/Tectimicrobiota group</taxon>
        <taxon>Candidatus Tectimicrobiota</taxon>
    </lineage>
</organism>
<comment type="caution">
    <text evidence="9">The sequence shown here is derived from an EMBL/GenBank/DDBJ whole genome shotgun (WGS) entry which is preliminary data.</text>
</comment>
<name>A0A933GJK1_UNCTE</name>
<evidence type="ECO:0000256" key="6">
    <source>
        <dbReference type="ARBA" id="ARBA00023136"/>
    </source>
</evidence>
<evidence type="ECO:0000256" key="3">
    <source>
        <dbReference type="ARBA" id="ARBA00022692"/>
    </source>
</evidence>
<keyword evidence="4" id="KW-0201">Cytochrome c-type biogenesis</keyword>